<dbReference type="InterPro" id="IPR025323">
    <property type="entry name" value="DUF4229"/>
</dbReference>
<feature type="region of interest" description="Disordered" evidence="1">
    <location>
        <begin position="72"/>
        <end position="105"/>
    </location>
</feature>
<dbReference type="Pfam" id="PF14012">
    <property type="entry name" value="DUF4229"/>
    <property type="match status" value="1"/>
</dbReference>
<evidence type="ECO:0000313" key="4">
    <source>
        <dbReference type="Proteomes" id="UP000309133"/>
    </source>
</evidence>
<name>A0A4S4FLT5_9MICO</name>
<keyword evidence="2" id="KW-1133">Transmembrane helix</keyword>
<keyword evidence="4" id="KW-1185">Reference proteome</keyword>
<dbReference type="RefSeq" id="WP_136427468.1">
    <property type="nucleotide sequence ID" value="NZ_SSSM01000004.1"/>
</dbReference>
<feature type="compositionally biased region" description="Acidic residues" evidence="1">
    <location>
        <begin position="83"/>
        <end position="92"/>
    </location>
</feature>
<keyword evidence="2" id="KW-0472">Membrane</keyword>
<protein>
    <submittedName>
        <fullName evidence="3">DUF4229 domain-containing protein</fullName>
    </submittedName>
</protein>
<dbReference type="OrthoDB" id="4981788at2"/>
<evidence type="ECO:0000256" key="1">
    <source>
        <dbReference type="SAM" id="MobiDB-lite"/>
    </source>
</evidence>
<keyword evidence="2" id="KW-0812">Transmembrane</keyword>
<sequence>MAEERRASRAWIGFSLIRVGMFAAVLAILALLLPGIPFWISAIVAAIISFCLSFIFLSRPRTEIAVSLDRMRRGEAAPRSGPDDDEIEDAAIEDAAISRSETDRP</sequence>
<evidence type="ECO:0000313" key="3">
    <source>
        <dbReference type="EMBL" id="THG31054.1"/>
    </source>
</evidence>
<reference evidence="3 4" key="1">
    <citation type="submission" date="2019-04" db="EMBL/GenBank/DDBJ databases">
        <authorList>
            <person name="Jiang L."/>
        </authorList>
    </citation>
    <scope>NUCLEOTIDE SEQUENCE [LARGE SCALE GENOMIC DNA]</scope>
    <source>
        <strain evidence="3 4">YIM 131853</strain>
    </source>
</reference>
<dbReference type="Proteomes" id="UP000309133">
    <property type="component" value="Unassembled WGS sequence"/>
</dbReference>
<accession>A0A4S4FLT5</accession>
<proteinExistence type="predicted"/>
<organism evidence="3 4">
    <name type="scientific">Naasia lichenicola</name>
    <dbReference type="NCBI Taxonomy" id="2565933"/>
    <lineage>
        <taxon>Bacteria</taxon>
        <taxon>Bacillati</taxon>
        <taxon>Actinomycetota</taxon>
        <taxon>Actinomycetes</taxon>
        <taxon>Micrococcales</taxon>
        <taxon>Microbacteriaceae</taxon>
        <taxon>Naasia</taxon>
    </lineage>
</organism>
<feature type="transmembrane region" description="Helical" evidence="2">
    <location>
        <begin position="12"/>
        <end position="32"/>
    </location>
</feature>
<gene>
    <name evidence="3" type="ORF">E6C64_10720</name>
</gene>
<comment type="caution">
    <text evidence="3">The sequence shown here is derived from an EMBL/GenBank/DDBJ whole genome shotgun (WGS) entry which is preliminary data.</text>
</comment>
<dbReference type="EMBL" id="SSSM01000004">
    <property type="protein sequence ID" value="THG31054.1"/>
    <property type="molecule type" value="Genomic_DNA"/>
</dbReference>
<evidence type="ECO:0000256" key="2">
    <source>
        <dbReference type="SAM" id="Phobius"/>
    </source>
</evidence>
<dbReference type="AlphaFoldDB" id="A0A4S4FLT5"/>
<feature type="transmembrane region" description="Helical" evidence="2">
    <location>
        <begin position="38"/>
        <end position="57"/>
    </location>
</feature>